<dbReference type="CDD" id="cd03257">
    <property type="entry name" value="ABC_NikE_OppD_transporters"/>
    <property type="match status" value="1"/>
</dbReference>
<dbReference type="InterPro" id="IPR003439">
    <property type="entry name" value="ABC_transporter-like_ATP-bd"/>
</dbReference>
<evidence type="ECO:0000256" key="3">
    <source>
        <dbReference type="ARBA" id="ARBA00022448"/>
    </source>
</evidence>
<reference evidence="7 8" key="1">
    <citation type="submission" date="2021-04" db="EMBL/GenBank/DDBJ databases">
        <title>Whole genome sequence of Jiella sp. KSK16Y-1.</title>
        <authorList>
            <person name="Tuo L."/>
        </authorList>
    </citation>
    <scope>NUCLEOTIDE SEQUENCE [LARGE SCALE GENOMIC DNA]</scope>
    <source>
        <strain evidence="7 8">KSK16Y-1</strain>
    </source>
</reference>
<gene>
    <name evidence="7" type="ORF">J6595_14765</name>
</gene>
<comment type="caution">
    <text evidence="7">The sequence shown here is derived from an EMBL/GenBank/DDBJ whole genome shotgun (WGS) entry which is preliminary data.</text>
</comment>
<evidence type="ECO:0000256" key="2">
    <source>
        <dbReference type="ARBA" id="ARBA00005417"/>
    </source>
</evidence>
<keyword evidence="3" id="KW-0813">Transport</keyword>
<keyword evidence="5 7" id="KW-0067">ATP-binding</keyword>
<comment type="similarity">
    <text evidence="2">Belongs to the ABC transporter superfamily.</text>
</comment>
<accession>A0ABS4BJA9</accession>
<evidence type="ECO:0000256" key="1">
    <source>
        <dbReference type="ARBA" id="ARBA00004417"/>
    </source>
</evidence>
<name>A0ABS4BJA9_9HYPH</name>
<evidence type="ECO:0000256" key="5">
    <source>
        <dbReference type="ARBA" id="ARBA00022840"/>
    </source>
</evidence>
<dbReference type="PANTHER" id="PTHR43776">
    <property type="entry name" value="TRANSPORT ATP-BINDING PROTEIN"/>
    <property type="match status" value="1"/>
</dbReference>
<dbReference type="InterPro" id="IPR050319">
    <property type="entry name" value="ABC_transp_ATP-bind"/>
</dbReference>
<comment type="subcellular location">
    <subcellularLocation>
        <location evidence="1">Cell inner membrane</location>
        <topology evidence="1">Peripheral membrane protein</topology>
    </subcellularLocation>
</comment>
<organism evidence="7 8">
    <name type="scientific">Jiella mangrovi</name>
    <dbReference type="NCBI Taxonomy" id="2821407"/>
    <lineage>
        <taxon>Bacteria</taxon>
        <taxon>Pseudomonadati</taxon>
        <taxon>Pseudomonadota</taxon>
        <taxon>Alphaproteobacteria</taxon>
        <taxon>Hyphomicrobiales</taxon>
        <taxon>Aurantimonadaceae</taxon>
        <taxon>Jiella</taxon>
    </lineage>
</organism>
<keyword evidence="8" id="KW-1185">Reference proteome</keyword>
<evidence type="ECO:0000259" key="6">
    <source>
        <dbReference type="PROSITE" id="PS50893"/>
    </source>
</evidence>
<proteinExistence type="inferred from homology"/>
<dbReference type="Gene3D" id="3.40.50.300">
    <property type="entry name" value="P-loop containing nucleotide triphosphate hydrolases"/>
    <property type="match status" value="1"/>
</dbReference>
<evidence type="ECO:0000313" key="8">
    <source>
        <dbReference type="Proteomes" id="UP000678276"/>
    </source>
</evidence>
<dbReference type="Proteomes" id="UP000678276">
    <property type="component" value="Unassembled WGS sequence"/>
</dbReference>
<dbReference type="SUPFAM" id="SSF52540">
    <property type="entry name" value="P-loop containing nucleoside triphosphate hydrolases"/>
    <property type="match status" value="1"/>
</dbReference>
<feature type="domain" description="ABC transporter" evidence="6">
    <location>
        <begin position="21"/>
        <end position="264"/>
    </location>
</feature>
<dbReference type="Pfam" id="PF00005">
    <property type="entry name" value="ABC_tran"/>
    <property type="match status" value="1"/>
</dbReference>
<evidence type="ECO:0000313" key="7">
    <source>
        <dbReference type="EMBL" id="MBP0616845.1"/>
    </source>
</evidence>
<evidence type="ECO:0000256" key="4">
    <source>
        <dbReference type="ARBA" id="ARBA00022741"/>
    </source>
</evidence>
<dbReference type="SMART" id="SM00382">
    <property type="entry name" value="AAA"/>
    <property type="match status" value="1"/>
</dbReference>
<dbReference type="Pfam" id="PF08352">
    <property type="entry name" value="oligo_HPY"/>
    <property type="match status" value="1"/>
</dbReference>
<dbReference type="NCBIfam" id="TIGR01727">
    <property type="entry name" value="oligo_HPY"/>
    <property type="match status" value="1"/>
</dbReference>
<dbReference type="InterPro" id="IPR017871">
    <property type="entry name" value="ABC_transporter-like_CS"/>
</dbReference>
<dbReference type="EMBL" id="JAGJCF010000011">
    <property type="protein sequence ID" value="MBP0616845.1"/>
    <property type="molecule type" value="Genomic_DNA"/>
</dbReference>
<keyword evidence="4" id="KW-0547">Nucleotide-binding</keyword>
<dbReference type="GO" id="GO:0005524">
    <property type="term" value="F:ATP binding"/>
    <property type="evidence" value="ECO:0007669"/>
    <property type="project" value="UniProtKB-KW"/>
</dbReference>
<dbReference type="PROSITE" id="PS50893">
    <property type="entry name" value="ABC_TRANSPORTER_2"/>
    <property type="match status" value="1"/>
</dbReference>
<sequence length="346" mass="38071">MTNHPGAPLISVEALEKRFAMRQTIVGRIAGRLPLAVHALNGVDLAVHRGETLGIVGESGCGKSTLARCLVRLLEPNEGRVRFEGRDIGELRGGERRAFNRRVQMIFQDPYSSLNPRMTVRQILGEALSVHRMRPKAEIPVRIAELLDLVRLPQDAAGRYPHEFSGGQRQRIGIARALAVEPDVLVADELVSALDVSVQAQVVNLLLQLQDELQLTIVFVAHDLRLVRHISHRVAVMYLGKVIEIGPTEALFSAPRHPYTMALLDAAPELDPGRRTRRAATRGELPSPVDLPGGCLFNTRCPHVFERCQVERPLLAERGGDHRAACHLADFGTPAFEPSFTAAEPA</sequence>
<dbReference type="InterPro" id="IPR003593">
    <property type="entry name" value="AAA+_ATPase"/>
</dbReference>
<dbReference type="PANTHER" id="PTHR43776:SF7">
    <property type="entry name" value="D,D-DIPEPTIDE TRANSPORT ATP-BINDING PROTEIN DDPF-RELATED"/>
    <property type="match status" value="1"/>
</dbReference>
<dbReference type="InterPro" id="IPR013563">
    <property type="entry name" value="Oligopep_ABC_C"/>
</dbReference>
<dbReference type="PROSITE" id="PS00211">
    <property type="entry name" value="ABC_TRANSPORTER_1"/>
    <property type="match status" value="1"/>
</dbReference>
<dbReference type="InterPro" id="IPR027417">
    <property type="entry name" value="P-loop_NTPase"/>
</dbReference>
<protein>
    <submittedName>
        <fullName evidence="7">ATP-binding cassette domain-containing protein</fullName>
    </submittedName>
</protein>